<dbReference type="Pfam" id="PF13505">
    <property type="entry name" value="OMP_b-brl"/>
    <property type="match status" value="1"/>
</dbReference>
<organism evidence="4 5">
    <name type="scientific">Marinagarivorans cellulosilyticus</name>
    <dbReference type="NCBI Taxonomy" id="2721545"/>
    <lineage>
        <taxon>Bacteria</taxon>
        <taxon>Pseudomonadati</taxon>
        <taxon>Pseudomonadota</taxon>
        <taxon>Gammaproteobacteria</taxon>
        <taxon>Cellvibrionales</taxon>
        <taxon>Cellvibrionaceae</taxon>
        <taxon>Marinagarivorans</taxon>
    </lineage>
</organism>
<proteinExistence type="predicted"/>
<dbReference type="Proteomes" id="UP001320119">
    <property type="component" value="Chromosome"/>
</dbReference>
<evidence type="ECO:0000313" key="5">
    <source>
        <dbReference type="Proteomes" id="UP001320119"/>
    </source>
</evidence>
<dbReference type="EMBL" id="AP023086">
    <property type="protein sequence ID" value="BCD98288.1"/>
    <property type="molecule type" value="Genomic_DNA"/>
</dbReference>
<feature type="domain" description="Outer membrane protein beta-barrel" evidence="3">
    <location>
        <begin position="24"/>
        <end position="171"/>
    </location>
</feature>
<evidence type="ECO:0000256" key="1">
    <source>
        <dbReference type="ARBA" id="ARBA00022729"/>
    </source>
</evidence>
<dbReference type="AlphaFoldDB" id="A0AAN1WIK6"/>
<keyword evidence="5" id="KW-1185">Reference proteome</keyword>
<evidence type="ECO:0000256" key="2">
    <source>
        <dbReference type="SAM" id="SignalP"/>
    </source>
</evidence>
<protein>
    <recommendedName>
        <fullName evidence="3">Outer membrane protein beta-barrel domain-containing protein</fullName>
    </recommendedName>
</protein>
<evidence type="ECO:0000259" key="3">
    <source>
        <dbReference type="Pfam" id="PF13505"/>
    </source>
</evidence>
<reference evidence="4 5" key="1">
    <citation type="journal article" date="2022" name="IScience">
        <title>An ultrasensitive nanofiber-based assay for enzymatic hydrolysis and deep-sea microbial degradation of cellulose.</title>
        <authorList>
            <person name="Tsudome M."/>
            <person name="Tachioka M."/>
            <person name="Miyazaki M."/>
            <person name="Uchimura K."/>
            <person name="Tsuda M."/>
            <person name="Takaki Y."/>
            <person name="Deguchi S."/>
        </authorList>
    </citation>
    <scope>NUCLEOTIDE SEQUENCE [LARGE SCALE GENOMIC DNA]</scope>
    <source>
        <strain evidence="4 5">GE09</strain>
    </source>
</reference>
<gene>
    <name evidence="4" type="ORF">MARGE09_P2489</name>
</gene>
<dbReference type="Gene3D" id="2.40.160.20">
    <property type="match status" value="1"/>
</dbReference>
<dbReference type="KEGG" id="marq:MARGE09_P2489"/>
<name>A0AAN1WIK6_9GAMM</name>
<dbReference type="InterPro" id="IPR027385">
    <property type="entry name" value="Beta-barrel_OMP"/>
</dbReference>
<dbReference type="SUPFAM" id="SSF56925">
    <property type="entry name" value="OMPA-like"/>
    <property type="match status" value="1"/>
</dbReference>
<feature type="signal peptide" evidence="2">
    <location>
        <begin position="1"/>
        <end position="37"/>
    </location>
</feature>
<feature type="chain" id="PRO_5043008929" description="Outer membrane protein beta-barrel domain-containing protein" evidence="2">
    <location>
        <begin position="38"/>
        <end position="218"/>
    </location>
</feature>
<dbReference type="InterPro" id="IPR011250">
    <property type="entry name" value="OMP/PagP_B-barrel"/>
</dbReference>
<accession>A0AAN1WIK6</accession>
<keyword evidence="1 2" id="KW-0732">Signal</keyword>
<evidence type="ECO:0000313" key="4">
    <source>
        <dbReference type="EMBL" id="BCD98288.1"/>
    </source>
</evidence>
<sequence>MPALLNNSLGKIMFRQKNTVVWAASIMLCSIASAASAMELSISQGYRDGGKFEADIPPVSYSLAGGPATSIVLGHELDAKRTLEFLYSHQSTSLRNDRTRETLLDLGIDYYHIGGTNEISRSGDTVFFGSGGLGATHFSPSGDYYSETRFSVSFGLGAKHSIGERLILRADGKLFGTFLDSGSGIFCGVGTSGNGCSIAVSGTLAVQYEISAGIGFKF</sequence>